<reference evidence="2" key="1">
    <citation type="submission" date="2020-06" db="EMBL/GenBank/DDBJ databases">
        <title>Draft genome of Bugula neritina, a colonial animal packing powerful symbionts and potential medicines.</title>
        <authorList>
            <person name="Rayko M."/>
        </authorList>
    </citation>
    <scope>NUCLEOTIDE SEQUENCE [LARGE SCALE GENOMIC DNA]</scope>
    <source>
        <strain evidence="2">Kwan_BN1</strain>
    </source>
</reference>
<feature type="signal peptide" evidence="1">
    <location>
        <begin position="1"/>
        <end position="24"/>
    </location>
</feature>
<keyword evidence="1" id="KW-0732">Signal</keyword>
<protein>
    <submittedName>
        <fullName evidence="2">Uncharacterized protein</fullName>
    </submittedName>
</protein>
<evidence type="ECO:0000313" key="3">
    <source>
        <dbReference type="Proteomes" id="UP000593567"/>
    </source>
</evidence>
<organism evidence="2 3">
    <name type="scientific">Bugula neritina</name>
    <name type="common">Brown bryozoan</name>
    <name type="synonym">Sertularia neritina</name>
    <dbReference type="NCBI Taxonomy" id="10212"/>
    <lineage>
        <taxon>Eukaryota</taxon>
        <taxon>Metazoa</taxon>
        <taxon>Spiralia</taxon>
        <taxon>Lophotrochozoa</taxon>
        <taxon>Bryozoa</taxon>
        <taxon>Gymnolaemata</taxon>
        <taxon>Cheilostomatida</taxon>
        <taxon>Flustrina</taxon>
        <taxon>Buguloidea</taxon>
        <taxon>Bugulidae</taxon>
        <taxon>Bugula</taxon>
    </lineage>
</organism>
<evidence type="ECO:0000256" key="1">
    <source>
        <dbReference type="SAM" id="SignalP"/>
    </source>
</evidence>
<evidence type="ECO:0000313" key="2">
    <source>
        <dbReference type="EMBL" id="KAF6035536.1"/>
    </source>
</evidence>
<dbReference type="Proteomes" id="UP000593567">
    <property type="component" value="Unassembled WGS sequence"/>
</dbReference>
<comment type="caution">
    <text evidence="2">The sequence shown here is derived from an EMBL/GenBank/DDBJ whole genome shotgun (WGS) entry which is preliminary data.</text>
</comment>
<sequence>MVSVKATIAVCIVALFVGMAEVKSDSYSNSPCEVILYKEFCDFKKTIQTKKRSDCIKFVKIHIITIFLL</sequence>
<dbReference type="EMBL" id="VXIV02000863">
    <property type="protein sequence ID" value="KAF6035536.1"/>
    <property type="molecule type" value="Genomic_DNA"/>
</dbReference>
<name>A0A7J7KDC4_BUGNE</name>
<feature type="chain" id="PRO_5029657738" evidence="1">
    <location>
        <begin position="25"/>
        <end position="69"/>
    </location>
</feature>
<accession>A0A7J7KDC4</accession>
<gene>
    <name evidence="2" type="ORF">EB796_006144</name>
</gene>
<dbReference type="AlphaFoldDB" id="A0A7J7KDC4"/>
<keyword evidence="3" id="KW-1185">Reference proteome</keyword>
<proteinExistence type="predicted"/>